<feature type="region of interest" description="Disordered" evidence="1">
    <location>
        <begin position="138"/>
        <end position="167"/>
    </location>
</feature>
<feature type="transmembrane region" description="Helical" evidence="2">
    <location>
        <begin position="92"/>
        <end position="109"/>
    </location>
</feature>
<feature type="region of interest" description="Disordered" evidence="1">
    <location>
        <begin position="1"/>
        <end position="39"/>
    </location>
</feature>
<keyword evidence="2" id="KW-1133">Transmembrane helix</keyword>
<proteinExistence type="predicted"/>
<evidence type="ECO:0000313" key="5">
    <source>
        <dbReference type="Proteomes" id="UP000221165"/>
    </source>
</evidence>
<dbReference type="InterPro" id="IPR003323">
    <property type="entry name" value="OTU_dom"/>
</dbReference>
<dbReference type="VEuPathDB" id="ToxoDB:CSUI_008299"/>
<keyword evidence="5" id="KW-1185">Reference proteome</keyword>
<dbReference type="EMBL" id="MIGC01004604">
    <property type="protein sequence ID" value="PHJ17884.1"/>
    <property type="molecule type" value="Genomic_DNA"/>
</dbReference>
<evidence type="ECO:0000256" key="1">
    <source>
        <dbReference type="SAM" id="MobiDB-lite"/>
    </source>
</evidence>
<evidence type="ECO:0000259" key="3">
    <source>
        <dbReference type="PROSITE" id="PS50802"/>
    </source>
</evidence>
<name>A0A2C6KN31_9APIC</name>
<sequence>MAHSANRRHRAGGGESEKDAGYDARSGETERDNSVNERRTIADKGSAFQVLPVSGGRLVPMRLRRNGVSEYFTGGAKAHVKNKLRERRRSKILSVALCVAVLTSLVIVLNRQRRIDAGIRRKSLNFLANHNCPRSEGRGVALSLGRRSPTGRRLAEGGESPPGDDVDPEMEVRCLVADVLSRVEGGETVEIFYPDYYVGGAFCALVGNRLSDVIASVSRHADVHPRDVPQYLQSLLAHNPSTSVTEIPGLVLYYGGDVDKIGAVLERADSTASLERRELDRCGHRHLGFKPLLPEQQLEMARTLGIGTISRPAYMVPADQLGDPLGVIDVPADGNCFYYALSYIASGSSEHWARVRCALADWMQTNLAEGGPFEPLITTEELREHENHERSLEFGSRQGAEVPYFDTDPENMSRDQLLKARCFRVRNPILGTFARDLEIEAVANMLGFSVATFLQGAVDPVSGRRHLDLWEVRHPLGMPTADGGERPVLYMRLTRGSHFQPVAQVTPPFIRSILTSHLNIYYEEMQEDDTSL</sequence>
<comment type="caution">
    <text evidence="4">The sequence shown here is derived from an EMBL/GenBank/DDBJ whole genome shotgun (WGS) entry which is preliminary data.</text>
</comment>
<keyword evidence="2" id="KW-0812">Transmembrane</keyword>
<evidence type="ECO:0000256" key="2">
    <source>
        <dbReference type="SAM" id="Phobius"/>
    </source>
</evidence>
<dbReference type="Proteomes" id="UP000221165">
    <property type="component" value="Unassembled WGS sequence"/>
</dbReference>
<dbReference type="Gene3D" id="3.90.70.80">
    <property type="match status" value="1"/>
</dbReference>
<dbReference type="RefSeq" id="XP_067919598.1">
    <property type="nucleotide sequence ID" value="XM_068068433.1"/>
</dbReference>
<feature type="compositionally biased region" description="Basic and acidic residues" evidence="1">
    <location>
        <begin position="15"/>
        <end position="39"/>
    </location>
</feature>
<reference evidence="4 5" key="1">
    <citation type="journal article" date="2017" name="Int. J. Parasitol.">
        <title>The genome of the protozoan parasite Cystoisospora suis and a reverse vaccinology approach to identify vaccine candidates.</title>
        <authorList>
            <person name="Palmieri N."/>
            <person name="Shrestha A."/>
            <person name="Ruttkowski B."/>
            <person name="Beck T."/>
            <person name="Vogl C."/>
            <person name="Tomley F."/>
            <person name="Blake D.P."/>
            <person name="Joachim A."/>
        </authorList>
    </citation>
    <scope>NUCLEOTIDE SEQUENCE [LARGE SCALE GENOMIC DNA]</scope>
    <source>
        <strain evidence="4 5">Wien I</strain>
    </source>
</reference>
<keyword evidence="2" id="KW-0472">Membrane</keyword>
<feature type="compositionally biased region" description="Basic residues" evidence="1">
    <location>
        <begin position="1"/>
        <end position="11"/>
    </location>
</feature>
<evidence type="ECO:0000313" key="4">
    <source>
        <dbReference type="EMBL" id="PHJ17884.1"/>
    </source>
</evidence>
<accession>A0A2C6KN31</accession>
<organism evidence="4 5">
    <name type="scientific">Cystoisospora suis</name>
    <dbReference type="NCBI Taxonomy" id="483139"/>
    <lineage>
        <taxon>Eukaryota</taxon>
        <taxon>Sar</taxon>
        <taxon>Alveolata</taxon>
        <taxon>Apicomplexa</taxon>
        <taxon>Conoidasida</taxon>
        <taxon>Coccidia</taxon>
        <taxon>Eucoccidiorida</taxon>
        <taxon>Eimeriorina</taxon>
        <taxon>Sarcocystidae</taxon>
        <taxon>Cystoisospora</taxon>
    </lineage>
</organism>
<dbReference type="AlphaFoldDB" id="A0A2C6KN31"/>
<dbReference type="GeneID" id="94431644"/>
<dbReference type="OrthoDB" id="6137149at2759"/>
<dbReference type="PROSITE" id="PS50802">
    <property type="entry name" value="OTU"/>
    <property type="match status" value="1"/>
</dbReference>
<feature type="domain" description="OTU" evidence="3">
    <location>
        <begin position="325"/>
        <end position="505"/>
    </location>
</feature>
<protein>
    <recommendedName>
        <fullName evidence="3">OTU domain-containing protein</fullName>
    </recommendedName>
</protein>
<gene>
    <name evidence="4" type="ORF">CSUI_008299</name>
</gene>